<feature type="transmembrane region" description="Helical" evidence="2">
    <location>
        <begin position="164"/>
        <end position="185"/>
    </location>
</feature>
<feature type="compositionally biased region" description="Gly residues" evidence="1">
    <location>
        <begin position="603"/>
        <end position="618"/>
    </location>
</feature>
<feature type="region of interest" description="Disordered" evidence="1">
    <location>
        <begin position="580"/>
        <end position="745"/>
    </location>
</feature>
<evidence type="ECO:0000256" key="2">
    <source>
        <dbReference type="SAM" id="Phobius"/>
    </source>
</evidence>
<evidence type="ECO:0000313" key="3">
    <source>
        <dbReference type="EMBL" id="MDT0473364.1"/>
    </source>
</evidence>
<feature type="transmembrane region" description="Helical" evidence="2">
    <location>
        <begin position="21"/>
        <end position="49"/>
    </location>
</feature>
<dbReference type="Pfam" id="PF19877">
    <property type="entry name" value="DUF6350"/>
    <property type="match status" value="1"/>
</dbReference>
<feature type="compositionally biased region" description="Pro residues" evidence="1">
    <location>
        <begin position="727"/>
        <end position="745"/>
    </location>
</feature>
<feature type="compositionally biased region" description="Gly residues" evidence="1">
    <location>
        <begin position="439"/>
        <end position="451"/>
    </location>
</feature>
<feature type="compositionally biased region" description="Basic and acidic residues" evidence="1">
    <location>
        <begin position="661"/>
        <end position="676"/>
    </location>
</feature>
<feature type="transmembrane region" description="Helical" evidence="2">
    <location>
        <begin position="264"/>
        <end position="283"/>
    </location>
</feature>
<reference evidence="3" key="1">
    <citation type="submission" date="2024-05" db="EMBL/GenBank/DDBJ databases">
        <title>30 novel species of actinomycetes from the DSMZ collection.</title>
        <authorList>
            <person name="Nouioui I."/>
        </authorList>
    </citation>
    <scope>NUCLEOTIDE SEQUENCE</scope>
    <source>
        <strain evidence="3">DSM 41014</strain>
    </source>
</reference>
<keyword evidence="4" id="KW-1185">Reference proteome</keyword>
<comment type="caution">
    <text evidence="3">The sequence shown here is derived from an EMBL/GenBank/DDBJ whole genome shotgun (WGS) entry which is preliminary data.</text>
</comment>
<feature type="compositionally biased region" description="Low complexity" evidence="1">
    <location>
        <begin position="710"/>
        <end position="726"/>
    </location>
</feature>
<evidence type="ECO:0000256" key="1">
    <source>
        <dbReference type="SAM" id="MobiDB-lite"/>
    </source>
</evidence>
<feature type="compositionally biased region" description="Pro residues" evidence="1">
    <location>
        <begin position="687"/>
        <end position="709"/>
    </location>
</feature>
<feature type="transmembrane region" description="Helical" evidence="2">
    <location>
        <begin position="401"/>
        <end position="424"/>
    </location>
</feature>
<feature type="transmembrane region" description="Helical" evidence="2">
    <location>
        <begin position="327"/>
        <end position="347"/>
    </location>
</feature>
<feature type="region of interest" description="Disordered" evidence="1">
    <location>
        <begin position="431"/>
        <end position="546"/>
    </location>
</feature>
<organism evidence="3 4">
    <name type="scientific">Streptomyces hintoniae</name>
    <dbReference type="NCBI Taxonomy" id="3075521"/>
    <lineage>
        <taxon>Bacteria</taxon>
        <taxon>Bacillati</taxon>
        <taxon>Actinomycetota</taxon>
        <taxon>Actinomycetes</taxon>
        <taxon>Kitasatosporales</taxon>
        <taxon>Streptomycetaceae</taxon>
        <taxon>Streptomyces</taxon>
    </lineage>
</organism>
<dbReference type="InterPro" id="IPR045931">
    <property type="entry name" value="DUF6350"/>
</dbReference>
<feature type="transmembrane region" description="Helical" evidence="2">
    <location>
        <begin position="129"/>
        <end position="152"/>
    </location>
</feature>
<feature type="compositionally biased region" description="Low complexity" evidence="1">
    <location>
        <begin position="452"/>
        <end position="465"/>
    </location>
</feature>
<feature type="compositionally biased region" description="Polar residues" evidence="1">
    <location>
        <begin position="481"/>
        <end position="500"/>
    </location>
</feature>
<feature type="transmembrane region" description="Helical" evidence="2">
    <location>
        <begin position="368"/>
        <end position="395"/>
    </location>
</feature>
<evidence type="ECO:0000313" key="4">
    <source>
        <dbReference type="Proteomes" id="UP001180489"/>
    </source>
</evidence>
<feature type="transmembrane region" description="Helical" evidence="2">
    <location>
        <begin position="222"/>
        <end position="244"/>
    </location>
</feature>
<dbReference type="RefSeq" id="WP_311635317.1">
    <property type="nucleotide sequence ID" value="NZ_JAVRFF010000015.1"/>
</dbReference>
<protein>
    <submittedName>
        <fullName evidence="3">DUF6350 family protein</fullName>
    </submittedName>
</protein>
<proteinExistence type="predicted"/>
<accession>A0ABU2UJV6</accession>
<keyword evidence="2" id="KW-1133">Transmembrane helix</keyword>
<sequence>MTARRPPLSSLLTRMLARRPGIGAGFLGGALAAGLGLGVFAVLVMVLWISSPYPDSGPGGALHVAASLWLLAHGAELVRADTLTGTPAPVGVTPLLLLALPVWLVHRAARDAADGGESDDHPAGVRPEIPGGTAWAGVVLGYLAVGAATALYASGGALRPAWDWTAVCLPLLVAGAAGAGVWTAYGRPCDVADGLLVRLPARVRGHVLGVAAQERLGVAARAAGAGVAVLVGGGALLLGGSLLWHGGAARGSFLQLSDGWSGRFAVLLLCLTLLPNAAVWAAAYGLGPGFLLGAGHAVGPLSSASATSLPPFPLLAAAPTAADGTPLTWAVALVPVAAAVTVGCFVARESGVGDPDGLWSRGRTASTTLIAAVVCGIGVAVLTAAAGGRLGVAALSRFGPVWWQTGGAALVWVAVAGLPVAVLARAWRCRTGRTPTPTGGVGTRGGSGGARGPAASTGGPATAGRNVSEPSTAGTAGRNASGPSATGTAGRNASGPSTAGTAGRNGSGPSTAGIGAQARKGDGRGAEASDVSAGQPGEKRRRFTWWRSKAPEGVINGEAGTGGRASVPGARRWFVRRAADPTGAPQPLVPGADIPYDQDRTAGGHGGSGGSGGSGVRGVFGAPGTSGITASPRGRSGDGGSDLWDFLPTEPPPSASPWYDDATREARWAELRKASDPLRAPHGPALTPQPPESPQAPQPPEPPESPESPQPLASPESPQPLGSPVSPESPEPAKSPEPPNSPQTQ</sequence>
<name>A0ABU2UJV6_9ACTN</name>
<keyword evidence="2" id="KW-0812">Transmembrane</keyword>
<keyword evidence="2" id="KW-0472">Membrane</keyword>
<gene>
    <name evidence="3" type="ORF">RM863_14640</name>
</gene>
<dbReference type="EMBL" id="JAVRFF010000015">
    <property type="protein sequence ID" value="MDT0473364.1"/>
    <property type="molecule type" value="Genomic_DNA"/>
</dbReference>
<dbReference type="Proteomes" id="UP001180489">
    <property type="component" value="Unassembled WGS sequence"/>
</dbReference>